<dbReference type="Gene3D" id="1.20.58.2140">
    <property type="match status" value="1"/>
</dbReference>
<dbReference type="SUPFAM" id="SSF74784">
    <property type="entry name" value="Translin"/>
    <property type="match status" value="1"/>
</dbReference>
<dbReference type="InterPro" id="IPR036081">
    <property type="entry name" value="Translin_sf"/>
</dbReference>
<protein>
    <recommendedName>
        <fullName evidence="2">Haloacid dehalogenase</fullName>
    </recommendedName>
</protein>
<gene>
    <name evidence="1" type="ORF">METZ01_LOCUS159702</name>
</gene>
<sequence length="222" mass="25221">MSNNQHQLRKLTEQAHTLLTSKHEAREQALRLSRSINQLSSISIRHVHRGEYQETIRLIDEIKVLLSKTKDIAIAHQEIYYAGFVQDAHKEYAEASLTLAFITGSDIPSPEDLGISYAPYLNGLGEVIGEMRRYILDRLRLGDTSRSEEILDLMDEIHTELFSLDFPEAITGGLRRTTDAMRGLIERTRGDLTTALRQQALEQNLGRLLERTPPEGLDEDNV</sequence>
<dbReference type="GO" id="GO:0043565">
    <property type="term" value="F:sequence-specific DNA binding"/>
    <property type="evidence" value="ECO:0007669"/>
    <property type="project" value="InterPro"/>
</dbReference>
<dbReference type="EMBL" id="UINC01027501">
    <property type="protein sequence ID" value="SVB06848.1"/>
    <property type="molecule type" value="Genomic_DNA"/>
</dbReference>
<dbReference type="AlphaFoldDB" id="A0A382AZF3"/>
<organism evidence="1">
    <name type="scientific">marine metagenome</name>
    <dbReference type="NCBI Taxonomy" id="408172"/>
    <lineage>
        <taxon>unclassified sequences</taxon>
        <taxon>metagenomes</taxon>
        <taxon>ecological metagenomes</taxon>
    </lineage>
</organism>
<dbReference type="PANTHER" id="PTHR10741">
    <property type="entry name" value="TRANSLIN AND TRANSLIN ASSOCIATED PROTEIN X"/>
    <property type="match status" value="1"/>
</dbReference>
<evidence type="ECO:0008006" key="2">
    <source>
        <dbReference type="Google" id="ProtNLM"/>
    </source>
</evidence>
<proteinExistence type="predicted"/>
<accession>A0A382AZF3</accession>
<reference evidence="1" key="1">
    <citation type="submission" date="2018-05" db="EMBL/GenBank/DDBJ databases">
        <authorList>
            <person name="Lanie J.A."/>
            <person name="Ng W.-L."/>
            <person name="Kazmierczak K.M."/>
            <person name="Andrzejewski T.M."/>
            <person name="Davidsen T.M."/>
            <person name="Wayne K.J."/>
            <person name="Tettelin H."/>
            <person name="Glass J.I."/>
            <person name="Rusch D."/>
            <person name="Podicherti R."/>
            <person name="Tsui H.-C.T."/>
            <person name="Winkler M.E."/>
        </authorList>
    </citation>
    <scope>NUCLEOTIDE SEQUENCE</scope>
</reference>
<dbReference type="CDD" id="cd14820">
    <property type="entry name" value="TRAX"/>
    <property type="match status" value="1"/>
</dbReference>
<dbReference type="InterPro" id="IPR002848">
    <property type="entry name" value="Translin_fam"/>
</dbReference>
<evidence type="ECO:0000313" key="1">
    <source>
        <dbReference type="EMBL" id="SVB06848.1"/>
    </source>
</evidence>
<name>A0A382AZF3_9ZZZZ</name>